<dbReference type="InterPro" id="IPR002514">
    <property type="entry name" value="Transposase_8"/>
</dbReference>
<dbReference type="InterPro" id="IPR009057">
    <property type="entry name" value="Homeodomain-like_sf"/>
</dbReference>
<dbReference type="EMBL" id="MNYI01000072">
    <property type="protein sequence ID" value="OIP41710.1"/>
    <property type="molecule type" value="Genomic_DNA"/>
</dbReference>
<dbReference type="STRING" id="1817895.AUJ95_02850"/>
<dbReference type="Proteomes" id="UP000183085">
    <property type="component" value="Unassembled WGS sequence"/>
</dbReference>
<dbReference type="Pfam" id="PF01527">
    <property type="entry name" value="HTH_Tnp_1"/>
    <property type="match status" value="1"/>
</dbReference>
<name>A0A1J5EEE6_9BACT</name>
<accession>A0A1J5EEE6</accession>
<dbReference type="GO" id="GO:0003677">
    <property type="term" value="F:DNA binding"/>
    <property type="evidence" value="ECO:0007669"/>
    <property type="project" value="InterPro"/>
</dbReference>
<dbReference type="GO" id="GO:0004803">
    <property type="term" value="F:transposase activity"/>
    <property type="evidence" value="ECO:0007669"/>
    <property type="project" value="InterPro"/>
</dbReference>
<proteinExistence type="predicted"/>
<dbReference type="SUPFAM" id="SSF46689">
    <property type="entry name" value="Homeodomain-like"/>
    <property type="match status" value="1"/>
</dbReference>
<gene>
    <name evidence="1" type="ORF">AUJ95_02850</name>
</gene>
<dbReference type="GO" id="GO:0006313">
    <property type="term" value="P:DNA transposition"/>
    <property type="evidence" value="ECO:0007669"/>
    <property type="project" value="InterPro"/>
</dbReference>
<organism evidence="1 2">
    <name type="scientific">Candidatus Desantisbacteria bacterium CG2_30_40_21</name>
    <dbReference type="NCBI Taxonomy" id="1817895"/>
    <lineage>
        <taxon>Bacteria</taxon>
        <taxon>Candidatus Desantisiibacteriota</taxon>
    </lineage>
</organism>
<dbReference type="AlphaFoldDB" id="A0A1J5EEE6"/>
<reference evidence="1 2" key="1">
    <citation type="journal article" date="2016" name="Environ. Microbiol.">
        <title>Genomic resolution of a cold subsurface aquifer community provides metabolic insights for novel microbes adapted to high CO concentrations.</title>
        <authorList>
            <person name="Probst A.J."/>
            <person name="Castelle C.J."/>
            <person name="Singh A."/>
            <person name="Brown C.T."/>
            <person name="Anantharaman K."/>
            <person name="Sharon I."/>
            <person name="Hug L.A."/>
            <person name="Burstein D."/>
            <person name="Emerson J.B."/>
            <person name="Thomas B.C."/>
            <person name="Banfield J.F."/>
        </authorList>
    </citation>
    <scope>NUCLEOTIDE SEQUENCE [LARGE SCALE GENOMIC DNA]</scope>
    <source>
        <strain evidence="1">CG2_30_40_21</strain>
    </source>
</reference>
<protein>
    <submittedName>
        <fullName evidence="1">Transposase</fullName>
    </submittedName>
</protein>
<evidence type="ECO:0000313" key="1">
    <source>
        <dbReference type="EMBL" id="OIP41710.1"/>
    </source>
</evidence>
<comment type="caution">
    <text evidence="1">The sequence shown here is derived from an EMBL/GenBank/DDBJ whole genome shotgun (WGS) entry which is preliminary data.</text>
</comment>
<sequence>MRKSFSPEFMGKVALAALKEEMTIAELSSKYEVHKAQIGRWRKQAMEELVGIFKGKGDNSKRDNEKLVNELYCQIGQLRVENEWLKKNLLLEH</sequence>
<evidence type="ECO:0000313" key="2">
    <source>
        <dbReference type="Proteomes" id="UP000183085"/>
    </source>
</evidence>